<comment type="subunit">
    <text evidence="5">Heterodimer of a large and a small subunit.</text>
</comment>
<reference evidence="18 19" key="1">
    <citation type="submission" date="2018-08" db="EMBL/GenBank/DDBJ databases">
        <title>Horizontal acquisition of hydrogen conversion ability and other habitat adaptations in Hydrogenovibrio crunogenus strains.</title>
        <authorList>
            <person name="Gonnella G."/>
            <person name="Adam N."/>
            <person name="Perner M."/>
        </authorList>
    </citation>
    <scope>NUCLEOTIDE SEQUENCE [LARGE SCALE GENOMIC DNA]</scope>
    <source>
        <strain evidence="18 19">SP-41</strain>
    </source>
</reference>
<dbReference type="PANTHER" id="PTHR30013:SF5">
    <property type="entry name" value="HYDROGENASE SMALL SUBUNIT"/>
    <property type="match status" value="1"/>
</dbReference>
<evidence type="ECO:0000256" key="4">
    <source>
        <dbReference type="ARBA" id="ARBA00006605"/>
    </source>
</evidence>
<dbReference type="Gene3D" id="4.10.480.10">
    <property type="entry name" value="Cytochrome-c3 hydrogenase, C-terminal domain"/>
    <property type="match status" value="1"/>
</dbReference>
<dbReference type="PANTHER" id="PTHR30013">
    <property type="entry name" value="NIFE / NIFESE HYDROGENASE SMALL SUBUNIT FAMILY MEMBER"/>
    <property type="match status" value="1"/>
</dbReference>
<dbReference type="GO" id="GO:0009055">
    <property type="term" value="F:electron transfer activity"/>
    <property type="evidence" value="ECO:0007669"/>
    <property type="project" value="TreeGrafter"/>
</dbReference>
<evidence type="ECO:0000256" key="6">
    <source>
        <dbReference type="ARBA" id="ARBA00012082"/>
    </source>
</evidence>
<dbReference type="SUPFAM" id="SSF56770">
    <property type="entry name" value="HydA/Nqo6-like"/>
    <property type="match status" value="1"/>
</dbReference>
<feature type="domain" description="Cytochrome-c3 hydrogenase C-terminal" evidence="17">
    <location>
        <begin position="198"/>
        <end position="270"/>
    </location>
</feature>
<dbReference type="AlphaFoldDB" id="A0A4P7NYD8"/>
<keyword evidence="12 15" id="KW-0411">Iron-sulfur</keyword>
<dbReference type="GO" id="GO:0009375">
    <property type="term" value="C:ferredoxin hydrogenase complex"/>
    <property type="evidence" value="ECO:0007669"/>
    <property type="project" value="InterPro"/>
</dbReference>
<evidence type="ECO:0000256" key="13">
    <source>
        <dbReference type="ARBA" id="ARBA00023291"/>
    </source>
</evidence>
<feature type="binding site" evidence="15">
    <location>
        <position position="258"/>
    </location>
    <ligand>
        <name>[3Fe-4S] cluster</name>
        <dbReference type="ChEBI" id="CHEBI:21137"/>
    </ligand>
</feature>
<dbReference type="EMBL" id="CP032096">
    <property type="protein sequence ID" value="QBZ82783.1"/>
    <property type="molecule type" value="Genomic_DNA"/>
</dbReference>
<dbReference type="GO" id="GO:0009061">
    <property type="term" value="P:anaerobic respiration"/>
    <property type="evidence" value="ECO:0007669"/>
    <property type="project" value="TreeGrafter"/>
</dbReference>
<accession>A0A4P7NYD8</accession>
<feature type="binding site" evidence="15">
    <location>
        <position position="240"/>
    </location>
    <ligand>
        <name>[3Fe-4S] cluster</name>
        <dbReference type="ChEBI" id="CHEBI:21137"/>
    </ligand>
</feature>
<comment type="catalytic activity">
    <reaction evidence="14">
        <text>H2 + A = AH2</text>
        <dbReference type="Rhea" id="RHEA:12116"/>
        <dbReference type="ChEBI" id="CHEBI:13193"/>
        <dbReference type="ChEBI" id="CHEBI:17499"/>
        <dbReference type="ChEBI" id="CHEBI:18276"/>
        <dbReference type="EC" id="1.12.99.6"/>
    </reaction>
</comment>
<dbReference type="Pfam" id="PF14720">
    <property type="entry name" value="NiFe_hyd_SSU_C"/>
    <property type="match status" value="1"/>
</dbReference>
<dbReference type="Pfam" id="PF01058">
    <property type="entry name" value="Oxidored_q6"/>
    <property type="match status" value="1"/>
</dbReference>
<dbReference type="OrthoDB" id="9766729at2"/>
<dbReference type="GO" id="GO:0051538">
    <property type="term" value="F:3 iron, 4 sulfur cluster binding"/>
    <property type="evidence" value="ECO:0007669"/>
    <property type="project" value="UniProtKB-KW"/>
</dbReference>
<organism evidence="18 19">
    <name type="scientific">Hydrogenovibrio crunogenus</name>
    <dbReference type="NCBI Taxonomy" id="39765"/>
    <lineage>
        <taxon>Bacteria</taxon>
        <taxon>Pseudomonadati</taxon>
        <taxon>Pseudomonadota</taxon>
        <taxon>Gammaproteobacteria</taxon>
        <taxon>Thiotrichales</taxon>
        <taxon>Piscirickettsiaceae</taxon>
        <taxon>Hydrogenovibrio</taxon>
    </lineage>
</organism>
<comment type="similarity">
    <text evidence="4">Belongs to the [NiFe]/[NiFeSe] hydrogenase small subunit family.</text>
</comment>
<sequence>MNILWMQSGGCSGCTLSFLGLEEMDLLSWSQEMDLNWLWHPSLTEHSSDETQAILQDVISGKIPLDIFCLEGSVVMGPNNTGRYHMISGMNIPGKDLIEQLAKQAQYVLAVGTCAAYGGITASGDNIIDATGLQYNQNISGSLLPSDFLSHAGLPVINISGCPIHPAWVAETIQLITLGKLKSTDLDPLSRPRFYADKLVHHGCSRNEFYEFKASSVKSSDLGCMMENMGCVGTVAHADCNERPWNGSGSCTSGGYPCIDCTSPDFGHLNHSYQETPKVGNIPVGLPTDMPKAWFIALSTLAKSATPKRLKENATEDHIVVSPQIKRKKL</sequence>
<feature type="binding site" evidence="15">
    <location>
        <position position="162"/>
    </location>
    <ligand>
        <name>[4Fe-4S] cluster</name>
        <dbReference type="ChEBI" id="CHEBI:49883"/>
        <label>1</label>
    </ligand>
</feature>
<feature type="domain" description="NADH:ubiquinone oxidoreductase-like 20kDa subunit" evidence="16">
    <location>
        <begin position="11"/>
        <end position="174"/>
    </location>
</feature>
<keyword evidence="19" id="KW-1185">Reference proteome</keyword>
<evidence type="ECO:0000256" key="15">
    <source>
        <dbReference type="PIRSR" id="PIRSR000310-1"/>
    </source>
</evidence>
<comment type="subcellular location">
    <subcellularLocation>
        <location evidence="3">Cell envelope</location>
    </subcellularLocation>
</comment>
<dbReference type="GO" id="GO:0033748">
    <property type="term" value="F:hydrogenase (acceptor) activity"/>
    <property type="evidence" value="ECO:0007669"/>
    <property type="project" value="UniProtKB-EC"/>
</dbReference>
<dbReference type="EC" id="1.12.99.6" evidence="6"/>
<feature type="binding site" evidence="15">
    <location>
        <position position="11"/>
    </location>
    <ligand>
        <name>[4Fe-4S] cluster</name>
        <dbReference type="ChEBI" id="CHEBI:49883"/>
        <label>1</label>
    </ligand>
</feature>
<evidence type="ECO:0000256" key="5">
    <source>
        <dbReference type="ARBA" id="ARBA00011771"/>
    </source>
</evidence>
<feature type="binding site" evidence="15">
    <location>
        <position position="14"/>
    </location>
    <ligand>
        <name>[4Fe-4S] cluster</name>
        <dbReference type="ChEBI" id="CHEBI:49883"/>
        <label>1</label>
    </ligand>
</feature>
<comment type="cofactor">
    <cofactor evidence="2">
        <name>[4Fe-4S] cluster</name>
        <dbReference type="ChEBI" id="CHEBI:49883"/>
    </cofactor>
</comment>
<protein>
    <recommendedName>
        <fullName evidence="6">hydrogenase (acceptor)</fullName>
        <ecNumber evidence="6">1.12.99.6</ecNumber>
    </recommendedName>
</protein>
<keyword evidence="13 15" id="KW-0003">3Fe-4S</keyword>
<evidence type="ECO:0000313" key="19">
    <source>
        <dbReference type="Proteomes" id="UP000296201"/>
    </source>
</evidence>
<feature type="binding site" evidence="15">
    <location>
        <position position="201"/>
    </location>
    <ligand>
        <name>[4Fe-4S] cluster</name>
        <dbReference type="ChEBI" id="CHEBI:49883"/>
        <label>2</label>
    </ligand>
</feature>
<dbReference type="InterPro" id="IPR027394">
    <property type="entry name" value="Cytochrome-c3_hydrogenase_C"/>
</dbReference>
<dbReference type="PIRSF" id="PIRSF000310">
    <property type="entry name" value="NiFe_hyd_ssu"/>
    <property type="match status" value="1"/>
</dbReference>
<dbReference type="InterPro" id="IPR001821">
    <property type="entry name" value="NiFe_hydrogenase_ssu"/>
</dbReference>
<dbReference type="Gene3D" id="3.40.50.700">
    <property type="entry name" value="NADH:ubiquinone oxidoreductase-like, 20kDa subunit"/>
    <property type="match status" value="1"/>
</dbReference>
<gene>
    <name evidence="18" type="ORF">GHNINEIG_00819</name>
</gene>
<comment type="cofactor">
    <cofactor evidence="1">
        <name>[3Fe-4S] cluster</name>
        <dbReference type="ChEBI" id="CHEBI:21137"/>
    </cofactor>
</comment>
<dbReference type="GO" id="GO:0044569">
    <property type="term" value="C:[Ni-Fe] hydrogenase complex"/>
    <property type="evidence" value="ECO:0007669"/>
    <property type="project" value="TreeGrafter"/>
</dbReference>
<dbReference type="GO" id="GO:0046872">
    <property type="term" value="F:metal ion binding"/>
    <property type="evidence" value="ECO:0007669"/>
    <property type="project" value="UniProtKB-KW"/>
</dbReference>
<dbReference type="GO" id="GO:0008901">
    <property type="term" value="F:ferredoxin hydrogenase activity"/>
    <property type="evidence" value="ECO:0007669"/>
    <property type="project" value="InterPro"/>
</dbReference>
<dbReference type="GO" id="GO:0030313">
    <property type="term" value="C:cell envelope"/>
    <property type="evidence" value="ECO:0007669"/>
    <property type="project" value="UniProtKB-SubCell"/>
</dbReference>
<keyword evidence="10 18" id="KW-0560">Oxidoreductase</keyword>
<feature type="binding site" evidence="15">
    <location>
        <position position="204"/>
    </location>
    <ligand>
        <name>[4Fe-4S] cluster</name>
        <dbReference type="ChEBI" id="CHEBI:49883"/>
        <label>2</label>
    </ligand>
</feature>
<evidence type="ECO:0000259" key="16">
    <source>
        <dbReference type="Pfam" id="PF01058"/>
    </source>
</evidence>
<keyword evidence="11 15" id="KW-0408">Iron</keyword>
<evidence type="ECO:0000256" key="3">
    <source>
        <dbReference type="ARBA" id="ARBA00004196"/>
    </source>
</evidence>
<evidence type="ECO:0000256" key="12">
    <source>
        <dbReference type="ARBA" id="ARBA00023014"/>
    </source>
</evidence>
<feature type="binding site" evidence="15">
    <location>
        <position position="114"/>
    </location>
    <ligand>
        <name>[4Fe-4S] cluster</name>
        <dbReference type="ChEBI" id="CHEBI:49883"/>
        <label>1</label>
    </ligand>
</feature>
<evidence type="ECO:0000256" key="10">
    <source>
        <dbReference type="ARBA" id="ARBA00023002"/>
    </source>
</evidence>
<dbReference type="GO" id="GO:0051539">
    <property type="term" value="F:4 iron, 4 sulfur cluster binding"/>
    <property type="evidence" value="ECO:0007669"/>
    <property type="project" value="UniProtKB-KW"/>
</dbReference>
<evidence type="ECO:0000256" key="8">
    <source>
        <dbReference type="ARBA" id="ARBA00022723"/>
    </source>
</evidence>
<dbReference type="GO" id="GO:0016020">
    <property type="term" value="C:membrane"/>
    <property type="evidence" value="ECO:0007669"/>
    <property type="project" value="TreeGrafter"/>
</dbReference>
<keyword evidence="9" id="KW-0732">Signal</keyword>
<keyword evidence="7 15" id="KW-0004">4Fe-4S</keyword>
<dbReference type="InterPro" id="IPR037148">
    <property type="entry name" value="NiFe-Hase_small_C_sf"/>
</dbReference>
<dbReference type="RefSeq" id="WP_135795458.1">
    <property type="nucleotide sequence ID" value="NZ_CP032096.1"/>
</dbReference>
<keyword evidence="8 15" id="KW-0479">Metal-binding</keyword>
<evidence type="ECO:0000256" key="2">
    <source>
        <dbReference type="ARBA" id="ARBA00001966"/>
    </source>
</evidence>
<name>A0A4P7NYD8_9GAMM</name>
<feature type="binding site" evidence="15">
    <location>
        <position position="224"/>
    </location>
    <ligand>
        <name>[4Fe-4S] cluster</name>
        <dbReference type="ChEBI" id="CHEBI:49883"/>
        <label>2</label>
    </ligand>
</feature>
<dbReference type="InterPro" id="IPR037024">
    <property type="entry name" value="NiFe_Hase_small_N_sf"/>
</dbReference>
<evidence type="ECO:0000256" key="14">
    <source>
        <dbReference type="ARBA" id="ARBA00048757"/>
    </source>
</evidence>
<evidence type="ECO:0000256" key="9">
    <source>
        <dbReference type="ARBA" id="ARBA00022729"/>
    </source>
</evidence>
<dbReference type="Proteomes" id="UP000296201">
    <property type="component" value="Chromosome"/>
</dbReference>
<evidence type="ECO:0000256" key="1">
    <source>
        <dbReference type="ARBA" id="ARBA00001927"/>
    </source>
</evidence>
<evidence type="ECO:0000256" key="11">
    <source>
        <dbReference type="ARBA" id="ARBA00023004"/>
    </source>
</evidence>
<evidence type="ECO:0000313" key="18">
    <source>
        <dbReference type="EMBL" id="QBZ82783.1"/>
    </source>
</evidence>
<evidence type="ECO:0000259" key="17">
    <source>
        <dbReference type="Pfam" id="PF14720"/>
    </source>
</evidence>
<dbReference type="InterPro" id="IPR006137">
    <property type="entry name" value="NADH_UbQ_OxRdtase-like_20kDa"/>
</dbReference>
<evidence type="ECO:0000256" key="7">
    <source>
        <dbReference type="ARBA" id="ARBA00022485"/>
    </source>
</evidence>
<proteinExistence type="inferred from homology"/>
<feature type="binding site" evidence="15">
    <location>
        <position position="261"/>
    </location>
    <ligand>
        <name>[3Fe-4S] cluster</name>
        <dbReference type="ChEBI" id="CHEBI:21137"/>
    </ligand>
</feature>
<feature type="binding site" evidence="15">
    <location>
        <position position="231"/>
    </location>
    <ligand>
        <name>[4Fe-4S] cluster</name>
        <dbReference type="ChEBI" id="CHEBI:49883"/>
        <label>2</label>
    </ligand>
</feature>